<feature type="binding site" evidence="8">
    <location>
        <position position="211"/>
    </location>
    <ligand>
        <name>Zn(2+)</name>
        <dbReference type="ChEBI" id="CHEBI:29105"/>
        <label>1</label>
        <note>catalytic</note>
    </ligand>
</feature>
<dbReference type="HAMAP" id="MF_01818">
    <property type="entry name" value="RNase_Z_BN"/>
    <property type="match status" value="1"/>
</dbReference>
<evidence type="ECO:0000256" key="5">
    <source>
        <dbReference type="ARBA" id="ARBA00022759"/>
    </source>
</evidence>
<keyword evidence="3 8" id="KW-0540">Nuclease</keyword>
<dbReference type="Proteomes" id="UP000219412">
    <property type="component" value="Unassembled WGS sequence"/>
</dbReference>
<dbReference type="EC" id="3.1.26.11" evidence="8"/>
<keyword evidence="5 8" id="KW-0255">Endonuclease</keyword>
<protein>
    <recommendedName>
        <fullName evidence="8">Ribonuclease Z</fullName>
        <shortName evidence="8">RNase Z</shortName>
        <ecNumber evidence="8">3.1.26.11</ecNumber>
    </recommendedName>
    <alternativeName>
        <fullName evidence="8">tRNA 3 endonuclease</fullName>
    </alternativeName>
    <alternativeName>
        <fullName evidence="8">tRNase Z</fullName>
    </alternativeName>
</protein>
<dbReference type="CDD" id="cd07717">
    <property type="entry name" value="RNaseZ_ZiPD-like_MBL-fold"/>
    <property type="match status" value="1"/>
</dbReference>
<dbReference type="AlphaFoldDB" id="A0A285UBJ8"/>
<evidence type="ECO:0000256" key="1">
    <source>
        <dbReference type="ARBA" id="ARBA00011738"/>
    </source>
</evidence>
<sequence length="311" mass="35134">MQFTVLGSGAGLPSKKRHTQSYVLDSVDEINQYIMIDAGEALQHRILHTGIKPSKVRNIFITHLHGDHIYGLPGFLSSRAHQGGEDVPLTVYGPRGLAQWLEVTFEISGSRLNYPLEIIEITHGECIEMDGFKVHVHLLDHNIDSFLYVFDENDKKGALDPEKLKRIGLEPGPAYARIKNAETFEFNGETYHTADFTGPDITGRKIAVHGDTRVITTPEYMSLLDGSDLIVHEGTYLDGEREKAHRYFHSEITDVLENFKSINYGSLLITHLSNRYEDGFLDELEAKLPSNVYITHDFFEHPISRNSQGNK</sequence>
<evidence type="ECO:0000256" key="6">
    <source>
        <dbReference type="ARBA" id="ARBA00022801"/>
    </source>
</evidence>
<feature type="active site" description="Proton acceptor" evidence="8">
    <location>
        <position position="67"/>
    </location>
</feature>
<gene>
    <name evidence="8" type="primary">rnz</name>
    <name evidence="9" type="ORF">SAMN05878391_0538</name>
</gene>
<comment type="catalytic activity">
    <reaction evidence="8">
        <text>Endonucleolytic cleavage of RNA, removing extra 3' nucleotides from tRNA precursor, generating 3' termini of tRNAs. A 3'-hydroxy group is left at the tRNA terminus and a 5'-phosphoryl group is left at the trailer molecule.</text>
        <dbReference type="EC" id="3.1.26.11"/>
    </reaction>
</comment>
<name>A0A285UBJ8_9STAP</name>
<keyword evidence="7 8" id="KW-0862">Zinc</keyword>
<comment type="function">
    <text evidence="8">Zinc phosphodiesterase, which displays some tRNA 3'-processing endonuclease activity. Probably involved in tRNA maturation, by removing a 3'-trailer from precursor tRNA.</text>
</comment>
<evidence type="ECO:0000313" key="10">
    <source>
        <dbReference type="Proteomes" id="UP000219412"/>
    </source>
</evidence>
<evidence type="ECO:0000313" key="9">
    <source>
        <dbReference type="EMBL" id="SOC38768.1"/>
    </source>
</evidence>
<dbReference type="Pfam" id="PF23023">
    <property type="entry name" value="Anti-Pycsar_Apyc1"/>
    <property type="match status" value="1"/>
</dbReference>
<dbReference type="RefSeq" id="WP_097038878.1">
    <property type="nucleotide sequence ID" value="NZ_OBQF01000001.1"/>
</dbReference>
<dbReference type="InterPro" id="IPR036866">
    <property type="entry name" value="RibonucZ/Hydroxyglut_hydro"/>
</dbReference>
<keyword evidence="10" id="KW-1185">Reference proteome</keyword>
<feature type="binding site" evidence="8">
    <location>
        <position position="67"/>
    </location>
    <ligand>
        <name>Zn(2+)</name>
        <dbReference type="ChEBI" id="CHEBI:29105"/>
        <label>2</label>
        <note>catalytic</note>
    </ligand>
</feature>
<feature type="binding site" evidence="8">
    <location>
        <position position="65"/>
    </location>
    <ligand>
        <name>Zn(2+)</name>
        <dbReference type="ChEBI" id="CHEBI:29105"/>
        <label>1</label>
        <note>catalytic</note>
    </ligand>
</feature>
<dbReference type="EMBL" id="OBQF01000001">
    <property type="protein sequence ID" value="SOC38768.1"/>
    <property type="molecule type" value="Genomic_DNA"/>
</dbReference>
<organism evidence="9 10">
    <name type="scientific">Salinicoccus kekensis</name>
    <dbReference type="NCBI Taxonomy" id="714307"/>
    <lineage>
        <taxon>Bacteria</taxon>
        <taxon>Bacillati</taxon>
        <taxon>Bacillota</taxon>
        <taxon>Bacilli</taxon>
        <taxon>Bacillales</taxon>
        <taxon>Staphylococcaceae</taxon>
        <taxon>Salinicoccus</taxon>
    </lineage>
</organism>
<evidence type="ECO:0000256" key="3">
    <source>
        <dbReference type="ARBA" id="ARBA00022722"/>
    </source>
</evidence>
<dbReference type="PANTHER" id="PTHR46018:SF2">
    <property type="entry name" value="ZINC PHOSPHODIESTERASE ELAC PROTEIN 1"/>
    <property type="match status" value="1"/>
</dbReference>
<dbReference type="Gene3D" id="3.60.15.10">
    <property type="entry name" value="Ribonuclease Z/Hydroxyacylglutathione hydrolase-like"/>
    <property type="match status" value="1"/>
</dbReference>
<feature type="binding site" evidence="8">
    <location>
        <position position="211"/>
    </location>
    <ligand>
        <name>Zn(2+)</name>
        <dbReference type="ChEBI" id="CHEBI:29105"/>
        <label>2</label>
        <note>catalytic</note>
    </ligand>
</feature>
<evidence type="ECO:0000256" key="8">
    <source>
        <dbReference type="HAMAP-Rule" id="MF_01818"/>
    </source>
</evidence>
<dbReference type="SUPFAM" id="SSF56281">
    <property type="entry name" value="Metallo-hydrolase/oxidoreductase"/>
    <property type="match status" value="1"/>
</dbReference>
<comment type="cofactor">
    <cofactor evidence="8">
        <name>Zn(2+)</name>
        <dbReference type="ChEBI" id="CHEBI:29105"/>
    </cofactor>
    <text evidence="8">Binds 2 Zn(2+) ions.</text>
</comment>
<dbReference type="GO" id="GO:0042781">
    <property type="term" value="F:3'-tRNA processing endoribonuclease activity"/>
    <property type="evidence" value="ECO:0007669"/>
    <property type="project" value="UniProtKB-UniRule"/>
</dbReference>
<feature type="binding site" evidence="8">
    <location>
        <position position="141"/>
    </location>
    <ligand>
        <name>Zn(2+)</name>
        <dbReference type="ChEBI" id="CHEBI:29105"/>
        <label>1</label>
        <note>catalytic</note>
    </ligand>
</feature>
<evidence type="ECO:0000256" key="4">
    <source>
        <dbReference type="ARBA" id="ARBA00022723"/>
    </source>
</evidence>
<keyword evidence="2 8" id="KW-0819">tRNA processing</keyword>
<evidence type="ECO:0000256" key="7">
    <source>
        <dbReference type="ARBA" id="ARBA00022833"/>
    </source>
</evidence>
<dbReference type="GO" id="GO:0008270">
    <property type="term" value="F:zinc ion binding"/>
    <property type="evidence" value="ECO:0007669"/>
    <property type="project" value="UniProtKB-UniRule"/>
</dbReference>
<dbReference type="InterPro" id="IPR013471">
    <property type="entry name" value="RNase_Z/BN"/>
</dbReference>
<keyword evidence="4 8" id="KW-0479">Metal-binding</keyword>
<dbReference type="OrthoDB" id="9800940at2"/>
<accession>A0A285UBJ8</accession>
<comment type="subunit">
    <text evidence="1 8">Homodimer.</text>
</comment>
<comment type="similarity">
    <text evidence="8">Belongs to the RNase Z family.</text>
</comment>
<feature type="binding site" evidence="8">
    <location>
        <position position="63"/>
    </location>
    <ligand>
        <name>Zn(2+)</name>
        <dbReference type="ChEBI" id="CHEBI:29105"/>
        <label>1</label>
        <note>catalytic</note>
    </ligand>
</feature>
<proteinExistence type="inferred from homology"/>
<evidence type="ECO:0000256" key="2">
    <source>
        <dbReference type="ARBA" id="ARBA00022694"/>
    </source>
</evidence>
<dbReference type="PANTHER" id="PTHR46018">
    <property type="entry name" value="ZINC PHOSPHODIESTERASE ELAC PROTEIN 1"/>
    <property type="match status" value="1"/>
</dbReference>
<feature type="binding site" evidence="8">
    <location>
        <position position="271"/>
    </location>
    <ligand>
        <name>Zn(2+)</name>
        <dbReference type="ChEBI" id="CHEBI:29105"/>
        <label>2</label>
        <note>catalytic</note>
    </ligand>
</feature>
<keyword evidence="6 8" id="KW-0378">Hydrolase</keyword>
<feature type="binding site" evidence="8">
    <location>
        <position position="68"/>
    </location>
    <ligand>
        <name>Zn(2+)</name>
        <dbReference type="ChEBI" id="CHEBI:29105"/>
        <label>2</label>
        <note>catalytic</note>
    </ligand>
</feature>
<reference evidence="10" key="1">
    <citation type="submission" date="2017-08" db="EMBL/GenBank/DDBJ databases">
        <authorList>
            <person name="Varghese N."/>
            <person name="Submissions S."/>
        </authorList>
    </citation>
    <scope>NUCLEOTIDE SEQUENCE [LARGE SCALE GENOMIC DNA]</scope>
    <source>
        <strain evidence="10">DSM 23173</strain>
    </source>
</reference>